<sequence length="1015" mass="113998">MMVSFGFFSRFMRLYTASPVSIGTSTEMSVSMNRSAAHHLASKMSLFTWGAHADRGLTKSDSVDIQDAIHFVRSQNKIRYVSSGRTIVAFLRGEGKLSIFRMQEEEDGSSRAGKLKNFNDVKEIDLVCCGETTAVLILSGGKALSLDRFNKLRPLEVLHNKRIAQIVCGNQHSLALTEDGQVFTWGQNSNGQLGLGKGEPSTMSPQPLKSLAGIPLSQISAGGDHSFALSLSGAVFGWGKNSAGQLGLGNNIDCPEPVQITALNMKKIVHISCGEDHTAVLTKDGVVFTCGSGRYGQLGHNSFRDELRPRLVAELWGSKVSQIACGRHHTLVLVGDSNAILAFGRGEQGQLGNGQRTNSSVPLYVHFPPDHEETFGKITAGGHLSFAFCQAQSDPAKPHPTKSKGLLTLDIQTVESWVSGSKASNKINKDICRIFASASCINGSFIDTSSDKHYLTSIRNSGLDLSLARLAFEKMAEKHTVLTEVESVVQQHLLPSLSPSHAGVEGLRVYLILPELLRVLLKQHRGTDLTVLLAEAILRLHPDSLKALETLWSTLPGSYLRTVLKVFRTMSGKAFAESVNNASDHGQPLQLTQVLQRVHEAIRRGKRRIPDQCFFVKEVNSVFKEQVSMQNTMALYKKNIFQLKSSPCIFNLEGKHIVLKLHLQHMRANETSCFLLNLRRTALLEDAFSQLQQARTHDLRKYLGVQYMENNVQLKISDVDKRDFFLNVFRELYHSEMFMYNDTETLVWFPSQPREEVKKYFLFGMLCGLALYNDSVVHLPFPSALFKKLLNIPLTLEDLAEISSVAKSLQEVLDYDDVESMGFFFSISWDNIEVELDPNEAGKPVTNSNKKEFVQAYVDYTLNKSVEKVFEEFKRGFFKVCARDVVELFHPEELRGMMVGREDYDWDKLKQNASYEFGFYENHPTIVLFWEVFQELSEDDKKAFLLFLTGFDRVPILGMQQIKMQVQVLPNSTPDHLPEALTCHALLMLHPYQCKEVLRTRLSEALHHRRGFWED</sequence>
<dbReference type="PRINTS" id="PR00633">
    <property type="entry name" value="RCCNDNSATION"/>
</dbReference>
<dbReference type="CDD" id="cd00078">
    <property type="entry name" value="HECTc"/>
    <property type="match status" value="1"/>
</dbReference>
<dbReference type="PROSITE" id="PS50012">
    <property type="entry name" value="RCC1_3"/>
    <property type="match status" value="4"/>
</dbReference>
<feature type="active site" description="Glycyl thioester intermediate" evidence="4">
    <location>
        <position position="983"/>
    </location>
</feature>
<dbReference type="InterPro" id="IPR009091">
    <property type="entry name" value="RCC1/BLIP-II"/>
</dbReference>
<proteinExistence type="predicted"/>
<dbReference type="PROSITE" id="PS50237">
    <property type="entry name" value="HECT"/>
    <property type="match status" value="1"/>
</dbReference>
<evidence type="ECO:0000313" key="7">
    <source>
        <dbReference type="EMBL" id="KAG5285755.1"/>
    </source>
</evidence>
<feature type="domain" description="HECT" evidence="6">
    <location>
        <begin position="695"/>
        <end position="1012"/>
    </location>
</feature>
<evidence type="ECO:0000256" key="1">
    <source>
        <dbReference type="ARBA" id="ARBA00022679"/>
    </source>
</evidence>
<accession>A0AAV6HI60</accession>
<dbReference type="Pfam" id="PF00632">
    <property type="entry name" value="HECT"/>
    <property type="match status" value="1"/>
</dbReference>
<dbReference type="PANTHER" id="PTHR45622">
    <property type="entry name" value="UBIQUITIN-PROTEIN LIGASE E3A-RELATED"/>
    <property type="match status" value="1"/>
</dbReference>
<feature type="repeat" description="RCC1" evidence="5">
    <location>
        <begin position="338"/>
        <end position="391"/>
    </location>
</feature>
<protein>
    <recommendedName>
        <fullName evidence="6">HECT domain-containing protein</fullName>
    </recommendedName>
</protein>
<dbReference type="SUPFAM" id="SSF50985">
    <property type="entry name" value="RCC1/BLIP-II"/>
    <property type="match status" value="1"/>
</dbReference>
<dbReference type="GO" id="GO:0005737">
    <property type="term" value="C:cytoplasm"/>
    <property type="evidence" value="ECO:0007669"/>
    <property type="project" value="TreeGrafter"/>
</dbReference>
<dbReference type="Pfam" id="PF25390">
    <property type="entry name" value="WD40_RLD"/>
    <property type="match status" value="1"/>
</dbReference>
<dbReference type="GO" id="GO:0016567">
    <property type="term" value="P:protein ubiquitination"/>
    <property type="evidence" value="ECO:0007669"/>
    <property type="project" value="TreeGrafter"/>
</dbReference>
<evidence type="ECO:0000313" key="8">
    <source>
        <dbReference type="Proteomes" id="UP000823561"/>
    </source>
</evidence>
<keyword evidence="2" id="KW-0677">Repeat</keyword>
<reference evidence="7 8" key="1">
    <citation type="submission" date="2020-10" db="EMBL/GenBank/DDBJ databases">
        <title>Chromosome-scale genome assembly of the Allis shad, Alosa alosa.</title>
        <authorList>
            <person name="Margot Z."/>
            <person name="Christophe K."/>
            <person name="Cabau C."/>
            <person name="Louis A."/>
            <person name="Berthelot C."/>
            <person name="Parey E."/>
            <person name="Roest Crollius H."/>
            <person name="Montfort J."/>
            <person name="Robinson-Rechavi M."/>
            <person name="Bucao C."/>
            <person name="Bouchez O."/>
            <person name="Gislard M."/>
            <person name="Lluch J."/>
            <person name="Milhes M."/>
            <person name="Lampietro C."/>
            <person name="Lopez Roques C."/>
            <person name="Donnadieu C."/>
            <person name="Braasch I."/>
            <person name="Desvignes T."/>
            <person name="Postlethwait J."/>
            <person name="Bobe J."/>
            <person name="Guiguen Y."/>
        </authorList>
    </citation>
    <scope>NUCLEOTIDE SEQUENCE [LARGE SCALE GENOMIC DNA]</scope>
    <source>
        <strain evidence="7">M-15738</strain>
        <tissue evidence="7">Blood</tissue>
    </source>
</reference>
<gene>
    <name evidence="7" type="ORF">AALO_G00007090</name>
</gene>
<evidence type="ECO:0000256" key="3">
    <source>
        <dbReference type="ARBA" id="ARBA00022786"/>
    </source>
</evidence>
<evidence type="ECO:0000259" key="6">
    <source>
        <dbReference type="PROSITE" id="PS50237"/>
    </source>
</evidence>
<feature type="repeat" description="RCC1" evidence="5">
    <location>
        <begin position="233"/>
        <end position="284"/>
    </location>
</feature>
<name>A0AAV6HI60_9TELE</name>
<evidence type="ECO:0000256" key="2">
    <source>
        <dbReference type="ARBA" id="ARBA00022737"/>
    </source>
</evidence>
<dbReference type="AlphaFoldDB" id="A0AAV6HI60"/>
<dbReference type="SUPFAM" id="SSF56204">
    <property type="entry name" value="Hect, E3 ligase catalytic domain"/>
    <property type="match status" value="1"/>
</dbReference>
<dbReference type="Gene3D" id="3.30.2160.10">
    <property type="entry name" value="Hect, E3 ligase catalytic domain"/>
    <property type="match status" value="1"/>
</dbReference>
<dbReference type="Gene3D" id="2.130.10.30">
    <property type="entry name" value="Regulator of chromosome condensation 1/beta-lactamase-inhibitor protein II"/>
    <property type="match status" value="1"/>
</dbReference>
<dbReference type="Proteomes" id="UP000823561">
    <property type="component" value="Chromosome 1"/>
</dbReference>
<dbReference type="Gene3D" id="3.90.1750.10">
    <property type="entry name" value="Hect, E3 ligase catalytic domains"/>
    <property type="match status" value="1"/>
</dbReference>
<comment type="caution">
    <text evidence="7">The sequence shown here is derived from an EMBL/GenBank/DDBJ whole genome shotgun (WGS) entry which is preliminary data.</text>
</comment>
<evidence type="ECO:0000256" key="5">
    <source>
        <dbReference type="PROSITE-ProRule" id="PRU00235"/>
    </source>
</evidence>
<dbReference type="InterPro" id="IPR035983">
    <property type="entry name" value="Hect_E3_ubiquitin_ligase"/>
</dbReference>
<dbReference type="InterPro" id="IPR058923">
    <property type="entry name" value="RCC1-like_dom"/>
</dbReference>
<dbReference type="FunFam" id="3.30.2410.10:FF:000003">
    <property type="entry name" value="probable E3 ubiquitin-protein ligase HERC4 isoform X1"/>
    <property type="match status" value="1"/>
</dbReference>
<keyword evidence="1" id="KW-0808">Transferase</keyword>
<keyword evidence="8" id="KW-1185">Reference proteome</keyword>
<dbReference type="PROSITE" id="PS00626">
    <property type="entry name" value="RCC1_2"/>
    <property type="match status" value="3"/>
</dbReference>
<dbReference type="GO" id="GO:0006511">
    <property type="term" value="P:ubiquitin-dependent protein catabolic process"/>
    <property type="evidence" value="ECO:0007669"/>
    <property type="project" value="TreeGrafter"/>
</dbReference>
<keyword evidence="3 4" id="KW-0833">Ubl conjugation pathway</keyword>
<dbReference type="InterPro" id="IPR000408">
    <property type="entry name" value="Reg_chr_condens"/>
</dbReference>
<organism evidence="7 8">
    <name type="scientific">Alosa alosa</name>
    <name type="common">allis shad</name>
    <dbReference type="NCBI Taxonomy" id="278164"/>
    <lineage>
        <taxon>Eukaryota</taxon>
        <taxon>Metazoa</taxon>
        <taxon>Chordata</taxon>
        <taxon>Craniata</taxon>
        <taxon>Vertebrata</taxon>
        <taxon>Euteleostomi</taxon>
        <taxon>Actinopterygii</taxon>
        <taxon>Neopterygii</taxon>
        <taxon>Teleostei</taxon>
        <taxon>Clupei</taxon>
        <taxon>Clupeiformes</taxon>
        <taxon>Clupeoidei</taxon>
        <taxon>Clupeidae</taxon>
        <taxon>Alosa</taxon>
    </lineage>
</organism>
<feature type="repeat" description="RCC1" evidence="5">
    <location>
        <begin position="285"/>
        <end position="336"/>
    </location>
</feature>
<feature type="repeat" description="RCC1" evidence="5">
    <location>
        <begin position="180"/>
        <end position="232"/>
    </location>
</feature>
<dbReference type="EMBL" id="JADWDJ010000001">
    <property type="protein sequence ID" value="KAG5285755.1"/>
    <property type="molecule type" value="Genomic_DNA"/>
</dbReference>
<dbReference type="Gene3D" id="3.30.2410.10">
    <property type="entry name" value="Hect, E3 ligase catalytic domain"/>
    <property type="match status" value="1"/>
</dbReference>
<dbReference type="PANTHER" id="PTHR45622:SF73">
    <property type="entry name" value="E3 UBIQUITIN-PROTEIN LIGASE HERC4-LIKE ISOFORM X1-RELATED"/>
    <property type="match status" value="1"/>
</dbReference>
<dbReference type="SMART" id="SM00119">
    <property type="entry name" value="HECTc"/>
    <property type="match status" value="1"/>
</dbReference>
<dbReference type="GO" id="GO:0061630">
    <property type="term" value="F:ubiquitin protein ligase activity"/>
    <property type="evidence" value="ECO:0007669"/>
    <property type="project" value="TreeGrafter"/>
</dbReference>
<dbReference type="InterPro" id="IPR000569">
    <property type="entry name" value="HECT_dom"/>
</dbReference>
<evidence type="ECO:0000256" key="4">
    <source>
        <dbReference type="PROSITE-ProRule" id="PRU00104"/>
    </source>
</evidence>
<dbReference type="InterPro" id="IPR051709">
    <property type="entry name" value="Ub-ligase/GTPase-reg"/>
</dbReference>